<dbReference type="KEGG" id="plig:NAG76_13880"/>
<organism evidence="2 3">
    <name type="scientific">Candidatus Pristimantibacillus lignocellulolyticus</name>
    <dbReference type="NCBI Taxonomy" id="2994561"/>
    <lineage>
        <taxon>Bacteria</taxon>
        <taxon>Bacillati</taxon>
        <taxon>Bacillota</taxon>
        <taxon>Bacilli</taxon>
        <taxon>Bacillales</taxon>
        <taxon>Paenibacillaceae</taxon>
        <taxon>Candidatus Pristimantibacillus</taxon>
    </lineage>
</organism>
<keyword evidence="1" id="KW-1133">Transmembrane helix</keyword>
<feature type="transmembrane region" description="Helical" evidence="1">
    <location>
        <begin position="12"/>
        <end position="37"/>
    </location>
</feature>
<evidence type="ECO:0000313" key="3">
    <source>
        <dbReference type="Proteomes" id="UP001056756"/>
    </source>
</evidence>
<evidence type="ECO:0000256" key="1">
    <source>
        <dbReference type="SAM" id="Phobius"/>
    </source>
</evidence>
<feature type="transmembrane region" description="Helical" evidence="1">
    <location>
        <begin position="43"/>
        <end position="62"/>
    </location>
</feature>
<protein>
    <submittedName>
        <fullName evidence="2">TIGR04086 family membrane protein</fullName>
    </submittedName>
</protein>
<dbReference type="EMBL" id="CP097899">
    <property type="protein sequence ID" value="URN92932.1"/>
    <property type="molecule type" value="Genomic_DNA"/>
</dbReference>
<name>A0A9J6ZA73_9BACL</name>
<reference evidence="2" key="1">
    <citation type="submission" date="2022-05" db="EMBL/GenBank/DDBJ databases">
        <title>Novel bacterial taxa in a minimal lignocellulolytic consortium and its capacity to transform plastics disclosed by genome-resolved metagenomics.</title>
        <authorList>
            <person name="Rodriguez C.A.D."/>
            <person name="Diaz-Garcia L."/>
            <person name="Herrera K."/>
            <person name="Tarazona N.A."/>
            <person name="Sproer C."/>
            <person name="Overmann J."/>
            <person name="Jimenez D.J."/>
        </authorList>
    </citation>
    <scope>NUCLEOTIDE SEQUENCE</scope>
    <source>
        <strain evidence="2">MAG5</strain>
    </source>
</reference>
<feature type="transmembrane region" description="Helical" evidence="1">
    <location>
        <begin position="101"/>
        <end position="124"/>
    </location>
</feature>
<keyword evidence="1" id="KW-0812">Transmembrane</keyword>
<sequence>MNTGTKKLFAMPLLAGITYSLLWLAAGALIASLFLHFTEMKESSLGTIAYVIHGAAALIGGLSSGKRADSRGWYYGSALGILYGIIIIIVSFLASDIALSLHSFLLLLTVIGTGAFGGMVGVNLRK</sequence>
<feature type="transmembrane region" description="Helical" evidence="1">
    <location>
        <begin position="74"/>
        <end position="95"/>
    </location>
</feature>
<keyword evidence="1" id="KW-0472">Membrane</keyword>
<dbReference type="NCBIfam" id="TIGR04086">
    <property type="entry name" value="TIGR04086_membr"/>
    <property type="match status" value="1"/>
</dbReference>
<dbReference type="Proteomes" id="UP001056756">
    <property type="component" value="Chromosome"/>
</dbReference>
<proteinExistence type="predicted"/>
<evidence type="ECO:0000313" key="2">
    <source>
        <dbReference type="EMBL" id="URN92932.1"/>
    </source>
</evidence>
<accession>A0A9J6ZA73</accession>
<gene>
    <name evidence="2" type="ORF">NAG76_13880</name>
</gene>
<dbReference type="InterPro" id="IPR023804">
    <property type="entry name" value="DUF3792_TM"/>
</dbReference>
<dbReference type="Pfam" id="PF12670">
    <property type="entry name" value="DUF3792"/>
    <property type="match status" value="1"/>
</dbReference>
<dbReference type="AlphaFoldDB" id="A0A9J6ZA73"/>